<keyword evidence="2" id="KW-0175">Coiled coil</keyword>
<dbReference type="RefSeq" id="WP_091045097.1">
    <property type="nucleotide sequence ID" value="NZ_FNGF01000002.1"/>
</dbReference>
<protein>
    <submittedName>
        <fullName evidence="8">Peptidoglycan-binding (PGRP) domain of peptidoglycan hydrolases-containing protein</fullName>
    </submittedName>
</protein>
<dbReference type="InterPro" id="IPR018003">
    <property type="entry name" value="Insecticidal_toxin/plasmid_vir"/>
</dbReference>
<dbReference type="OrthoDB" id="9781691at2"/>
<dbReference type="InterPro" id="IPR040840">
    <property type="entry name" value="TcA_TcB_BD"/>
</dbReference>
<name>A0A1G9ER93_9ACTN</name>
<dbReference type="SUPFAM" id="SSF47090">
    <property type="entry name" value="PGBD-like"/>
    <property type="match status" value="3"/>
</dbReference>
<organism evidence="8 9">
    <name type="scientific">Glycomyces sambucus</name>
    <dbReference type="NCBI Taxonomy" id="380244"/>
    <lineage>
        <taxon>Bacteria</taxon>
        <taxon>Bacillati</taxon>
        <taxon>Actinomycetota</taxon>
        <taxon>Actinomycetes</taxon>
        <taxon>Glycomycetales</taxon>
        <taxon>Glycomycetaceae</taxon>
        <taxon>Glycomyces</taxon>
    </lineage>
</organism>
<gene>
    <name evidence="8" type="ORF">SAMN05216298_1356</name>
</gene>
<dbReference type="InterPro" id="IPR036366">
    <property type="entry name" value="PGBDSf"/>
</dbReference>
<dbReference type="GO" id="GO:0016787">
    <property type="term" value="F:hydrolase activity"/>
    <property type="evidence" value="ECO:0007669"/>
    <property type="project" value="UniProtKB-KW"/>
</dbReference>
<evidence type="ECO:0000313" key="9">
    <source>
        <dbReference type="Proteomes" id="UP000198662"/>
    </source>
</evidence>
<feature type="domain" description="Peptidoglycan binding-like" evidence="4">
    <location>
        <begin position="48"/>
        <end position="104"/>
    </location>
</feature>
<evidence type="ECO:0000256" key="2">
    <source>
        <dbReference type="SAM" id="Coils"/>
    </source>
</evidence>
<feature type="domain" description="ABC toxin N-terminal" evidence="7">
    <location>
        <begin position="1672"/>
        <end position="1817"/>
    </location>
</feature>
<feature type="domain" description="Tc toxin complex TcA C-terminal TcB-binding" evidence="5">
    <location>
        <begin position="2752"/>
        <end position="3037"/>
    </location>
</feature>
<feature type="domain" description="Peptidoglycan binding-like" evidence="4">
    <location>
        <begin position="219"/>
        <end position="254"/>
    </location>
</feature>
<dbReference type="Pfam" id="PF20220">
    <property type="entry name" value="ABC_toxin_N"/>
    <property type="match status" value="1"/>
</dbReference>
<feature type="domain" description="Peptidoglycan binding-like" evidence="4">
    <location>
        <begin position="289"/>
        <end position="347"/>
    </location>
</feature>
<keyword evidence="8" id="KW-0378">Hydrolase</keyword>
<accession>A0A1G9ER93</accession>
<dbReference type="Pfam" id="PF03538">
    <property type="entry name" value="VRP1"/>
    <property type="match status" value="1"/>
</dbReference>
<dbReference type="EMBL" id="FNGF01000002">
    <property type="protein sequence ID" value="SDK78712.1"/>
    <property type="molecule type" value="Genomic_DNA"/>
</dbReference>
<dbReference type="InterPro" id="IPR036365">
    <property type="entry name" value="PGBD-like_sf"/>
</dbReference>
<evidence type="ECO:0000259" key="6">
    <source>
        <dbReference type="Pfam" id="PF18413"/>
    </source>
</evidence>
<dbReference type="Pfam" id="PF18276">
    <property type="entry name" value="TcA_TcB_BD"/>
    <property type="match status" value="1"/>
</dbReference>
<dbReference type="Pfam" id="PF01471">
    <property type="entry name" value="PG_binding_1"/>
    <property type="match status" value="3"/>
</dbReference>
<evidence type="ECO:0000313" key="8">
    <source>
        <dbReference type="EMBL" id="SDK78712.1"/>
    </source>
</evidence>
<feature type="coiled-coil region" evidence="2">
    <location>
        <begin position="2589"/>
        <end position="2616"/>
    </location>
</feature>
<dbReference type="Gene3D" id="1.10.101.10">
    <property type="entry name" value="PGBD-like superfamily/PGBD"/>
    <property type="match status" value="3"/>
</dbReference>
<evidence type="ECO:0000256" key="3">
    <source>
        <dbReference type="SAM" id="MobiDB-lite"/>
    </source>
</evidence>
<dbReference type="InterPro" id="IPR002477">
    <property type="entry name" value="Peptidoglycan-bd-like"/>
</dbReference>
<evidence type="ECO:0000256" key="1">
    <source>
        <dbReference type="ARBA" id="ARBA00023026"/>
    </source>
</evidence>
<dbReference type="Pfam" id="PF18413">
    <property type="entry name" value="Neuraminidase"/>
    <property type="match status" value="1"/>
</dbReference>
<dbReference type="STRING" id="380244.SAMN05216298_1356"/>
<sequence>MTQPKRHFSPDAIRKLALPVETAAAPPGADPDRTMAIQLPGFTEEPAGGDVAALQAALTRLRHPIDADELADVRLGPSTRDAVRRLQAGAGLIRSGVVTPETAGQIKRELEHRYFTDAPYRAAKIQGLLTALGHRIDPAEIADRKVGSTTAAAIQQFRARTKSRGVSWWLDEALVERLRAEALQARLGSRTQFGKAQRTLVRALAIAKLDVAVGADELASRQAGPGTQAALRAFQAKYRLPASGRFDLATMDKLDAVANSRPAPVKTLKVKSALGLATLKRQSKLNMRGGHVATAQKALAHFGYPVPMSEHGEARYGKATRKAVLAFQAAKHLPATGQLDGPTLKALNLDILAALPADKQPTARYRLRGSVRDALWRPVKGAKVRLAFRSLAGEGEPVGTRVTSESGFYDLPYDPPRDPQTKEVVKPLHLVVTFTGPDSAPLGSRILFNPTPIQWTNQTIGDRPYRGSSLYETQRAALDAVLGGMGVTDLVEDGERNDVTVAALEAGLTQYEVMRLVLSVRAAKHVGDPALGAALYFGFIAQGLPGTLPEELLAATDEWTRIDALTADTARGILLLGPEKQAEAFARAADGNLVPIALVRDEEAVLGALTTRSVGAVLAAPPLGGDASLKQLLDTSDLDAGHYDTVAAMLLQHGETSEAFWTDLTGAAADLGGHAVVADVAASMETAAIAGGHAPAAAHLKALADAPDLAGPRHLARLSTAEWDAVVAATGYPDDTPGDDPAGRAAHYARTLEATAAEHYPTTALIAELARTDGHGLTLVDQAAAFIDDHPDLELKATGLDAYVREHDLDLDADLRGELRVQQRAVRLAPNHKAGAALLAEHLHSAGQIAALDRAELAARLTAHEGVTDRDAANVHANAQIAYAHVLSQVATYRADLAPGQFHVFSGQTVTLADATGVLGDVPDLALLFGGLDYCECGHCESVYGPAAYLADLLRFLSTRPAKTTGTATILSVLQARRPDIDDLLLNCANTDTALPYIDLVNELLERAVPAAGPPAAQPQTTRTAAELRAVPEHLHAPAYETVKAARFPVRGAFNAWQEEARVILAHLGVPRHELMRLLGPATAPAHTSAAGEYFGLSTLDVQLVTVPAPGQAVQDDIWGTDTTDTESGVLPFLHHAGLTYTELLDLLDTAWIHGAGHVDLQRPDGTCLLEEQSLTGLDPDTYDRLHRFIRLWRHTSWTPAQLDRLLRAPGLGGGALDAQALRRLAAFAELAKRLRLAFEPALLLYGPLGTEPGPDGARSPYADLFLNPNLLDPLDPAFALPLPGTEPMDDHRPALAAAWQVGEADLDLLLARTGPNLTLADLTRPLRYATLANALRLPVAELLALVDLAAAEVPDPFADPFATTAFTDRHGEVAAAGLAVAELDWLLNDRPDAPFGQRTEAITEQLDALREGLRTTPADEVDGQIAATVAATFSLPDEQAVTLLDLLRPAGALREVFEHPDFTVQNEDGTYTHPLTEDHFGELYSAWRLLHKAAYLVRLMHIDAADLPWLMDRAAASGWLHPGSLPVAAADPAASMGEWRALAAWLVLRRRYPKPEETGWPEVFDAAAAGDPVADVRADVAALTGWSTADLEVLDSGNVTYYSDVDALTRARTALDALRRLGVPAAEALQWVDRDDDAGGAQRLAAEHLRQTMKSKYDTGAWLALMPELQDPLREARRDALTAYLVEHSLRTTAPTITAEGREWENPRHWKDSTDLQRWFLLDTEMTSVQLTSRLKQAISAVQMFAQRCLLNLELPLVRITAAQTADTTSLDSWSQWEWMSGYRLWEANRKVFLYPENWIEAELRDDKTPFFVELEDRLSQGELTDANAEEGYRDYLRKLVEVSHMQTLGITHEQHPGADRVHVVARSASQPSHCYYRSFDVAYGEWTGWERIDADIPADQVVPAVYRGRLHLFWLQFEEKTQQPKRQPPAEPSGSPSQTADPARTLEIELCWAERTPDGWTSRRTSGEKLIHPWQRPRSSYTLKPRHRANQLWLDVYISSSPEFNDARFYDEFTDSHERMTKRHYSVLHWPWHSSSFVFTGAVVDLKMKPMYGNYTRRSDGTLFTADSLWHVQTNFGEKGRGIKALASAERGPKLRKPATMRFANGRLGAVGSAVDLMIGFEDTRKLLSAARTPAELVMSPGHRQYNENATSPVIYQDRERAYWLKRTQVTTTTAFHYTGGGVGHWISVPVTTLAHRWFPFWHPHASAFLAALDTKGVEGLVTRAQQSIAPNAETQFSYGPMFGNVIDPTAQGGVDFTRGGAYAAYNWELFFHAPMLIAAKLTAEHRFEEAMRWYHRIFDPTSTDGPEAPQRYWVTKPFFDHTAEDYRQQRIESILGDIGDHLEELRAWKNHPFSPHTIARHRPVAYQKAIVMKYLDNLIGWADQEFRRDTLESINQAVLLYTLASEILGRRPEKVPAPERADKSYAQLTAESALDPFGNQDVAAILEGFAPPLDLTAEPAELGGGEPLPHLEVKYFGIPVNDKLTGYWDTVADRLFKVRHGLNIEGVFRQLPLFEPPLDPGMLVKAAAAGADLSSILGLFTATDTRYRFPVLAARCAQLLAELRALGEKLLRILETRDAEELVLLRASQEAALNRAIQTVRELQEDEAAASRAALEAGREAMNTRIAYHGSVVRMNAFELSAVTMQNLGLSRNQTSAIMSGVAGIANLIPDFSIGIAGFGGSPTVSMSIGGSNISGYLGNLASMVNGFAGMLHTGAGMAESQGRYTRQFDDHRFNRDLAANDLAQLEAQIAVAQLREQITAAETANHLQATADAEAIEDYLRDKYTSKQLYEWMLGKVSTVYFQAYQIAFDTAMLAQQSYQFELAEPDASFIQFGYWDSLRKGLLAPERLTNDLRRMESSYMEKRKRDLELTKHVSLAQVDPLALLALKTTGQAAVRLPEWLFDLDYPGHYRRRLKSVAVSVPCVVGPYTSINCTLTVTGNGVRLTDAVAGGYGDPLAGGDPRFWTSPVPTQAIATSHAVNDRGMFELRFEDDRFLPFEGAGAASDWTISLPKAHNQFDFASITDVVLHLDYTARAGGPGLTDLAVANLDEVLPSSGAALFALDEQFGTAWHRMLFPEAEDDQELVFALGLEHLPFWARVRAASAPVKVAAADLVIDTAHTDAFTVEWRLPGQASASEVPGANDPAFGGAPHSAVAPVPAPAMLGEWRLKLKRAVAADYTGLLAEDVRRAYLLVRFDIG</sequence>
<feature type="domain" description="Neuraminidase-like" evidence="6">
    <location>
        <begin position="1851"/>
        <end position="1975"/>
    </location>
</feature>
<evidence type="ECO:0000259" key="4">
    <source>
        <dbReference type="Pfam" id="PF01471"/>
    </source>
</evidence>
<keyword evidence="1" id="KW-0843">Virulence</keyword>
<evidence type="ECO:0000259" key="7">
    <source>
        <dbReference type="Pfam" id="PF20220"/>
    </source>
</evidence>
<feature type="region of interest" description="Disordered" evidence="3">
    <location>
        <begin position="1923"/>
        <end position="1944"/>
    </location>
</feature>
<evidence type="ECO:0000259" key="5">
    <source>
        <dbReference type="Pfam" id="PF18276"/>
    </source>
</evidence>
<reference evidence="9" key="1">
    <citation type="submission" date="2016-10" db="EMBL/GenBank/DDBJ databases">
        <authorList>
            <person name="Varghese N."/>
            <person name="Submissions S."/>
        </authorList>
    </citation>
    <scope>NUCLEOTIDE SEQUENCE [LARGE SCALE GENOMIC DNA]</scope>
    <source>
        <strain evidence="9">CGMCC 4.3147</strain>
    </source>
</reference>
<keyword evidence="9" id="KW-1185">Reference proteome</keyword>
<dbReference type="InterPro" id="IPR046839">
    <property type="entry name" value="ABC_toxin_N"/>
</dbReference>
<dbReference type="InterPro" id="IPR041079">
    <property type="entry name" value="Neuraminidase-like"/>
</dbReference>
<dbReference type="Proteomes" id="UP000198662">
    <property type="component" value="Unassembled WGS sequence"/>
</dbReference>
<proteinExistence type="predicted"/>